<feature type="compositionally biased region" description="Basic and acidic residues" evidence="1">
    <location>
        <begin position="157"/>
        <end position="167"/>
    </location>
</feature>
<gene>
    <name evidence="3" type="ORF">M0812_19193</name>
</gene>
<proteinExistence type="predicted"/>
<evidence type="ECO:0000259" key="2">
    <source>
        <dbReference type="Pfam" id="PF03159"/>
    </source>
</evidence>
<dbReference type="GO" id="GO:0005634">
    <property type="term" value="C:nucleus"/>
    <property type="evidence" value="ECO:0007669"/>
    <property type="project" value="TreeGrafter"/>
</dbReference>
<dbReference type="PANTHER" id="PTHR12341:SF41">
    <property type="entry name" value="5'-3' EXORIBONUCLEASE 2"/>
    <property type="match status" value="1"/>
</dbReference>
<sequence length="167" mass="19563">MGVPSFFAWLKRRYPLILSSCVNHRYYNPEGSNPNGTEFDNLYLDLNGMVHPAFHPDDKSETPTSVSQVFTRLFSMIDEVFNVIRPRKLLYIAIDGVAPMSKMNQQRSLRFRSARELNINEFVNKLIEKEKQNEEDKDKKKGKANKKVEKNKKKKSLMKEKQILKRP</sequence>
<evidence type="ECO:0000256" key="1">
    <source>
        <dbReference type="SAM" id="MobiDB-lite"/>
    </source>
</evidence>
<evidence type="ECO:0000313" key="3">
    <source>
        <dbReference type="EMBL" id="KAJ3437120.1"/>
    </source>
</evidence>
<dbReference type="GO" id="GO:0004534">
    <property type="term" value="F:5'-3' RNA exonuclease activity"/>
    <property type="evidence" value="ECO:0007669"/>
    <property type="project" value="TreeGrafter"/>
</dbReference>
<accession>A0AAV7Z7J7</accession>
<dbReference type="EMBL" id="JANTQA010000036">
    <property type="protein sequence ID" value="KAJ3437120.1"/>
    <property type="molecule type" value="Genomic_DNA"/>
</dbReference>
<dbReference type="AlphaFoldDB" id="A0AAV7Z7J7"/>
<feature type="compositionally biased region" description="Basic residues" evidence="1">
    <location>
        <begin position="140"/>
        <end position="156"/>
    </location>
</feature>
<comment type="caution">
    <text evidence="3">The sequence shown here is derived from an EMBL/GenBank/DDBJ whole genome shotgun (WGS) entry which is preliminary data.</text>
</comment>
<dbReference type="InterPro" id="IPR027073">
    <property type="entry name" value="5_3_exoribonuclease"/>
</dbReference>
<reference evidence="3" key="1">
    <citation type="submission" date="2022-08" db="EMBL/GenBank/DDBJ databases">
        <title>Novel sulphate-reducing endosymbionts in the free-living metamonad Anaeramoeba.</title>
        <authorList>
            <person name="Jerlstrom-Hultqvist J."/>
            <person name="Cepicka I."/>
            <person name="Gallot-Lavallee L."/>
            <person name="Salas-Leiva D."/>
            <person name="Curtis B.A."/>
            <person name="Zahonova K."/>
            <person name="Pipaliya S."/>
            <person name="Dacks J."/>
            <person name="Roger A.J."/>
        </authorList>
    </citation>
    <scope>NUCLEOTIDE SEQUENCE</scope>
    <source>
        <strain evidence="3">Busselton2</strain>
    </source>
</reference>
<dbReference type="GO" id="GO:0003723">
    <property type="term" value="F:RNA binding"/>
    <property type="evidence" value="ECO:0007669"/>
    <property type="project" value="TreeGrafter"/>
</dbReference>
<evidence type="ECO:0000313" key="4">
    <source>
        <dbReference type="Proteomes" id="UP001146793"/>
    </source>
</evidence>
<feature type="region of interest" description="Disordered" evidence="1">
    <location>
        <begin position="131"/>
        <end position="167"/>
    </location>
</feature>
<dbReference type="InterPro" id="IPR004859">
    <property type="entry name" value="Xrn1_N"/>
</dbReference>
<protein>
    <submittedName>
        <fullName evidence="3">5'-3' exoribonuclease</fullName>
    </submittedName>
</protein>
<dbReference type="PANTHER" id="PTHR12341">
    <property type="entry name" value="5'-&gt;3' EXORIBONUCLEASE"/>
    <property type="match status" value="1"/>
</dbReference>
<name>A0AAV7Z7J7_9EUKA</name>
<organism evidence="3 4">
    <name type="scientific">Anaeramoeba flamelloides</name>
    <dbReference type="NCBI Taxonomy" id="1746091"/>
    <lineage>
        <taxon>Eukaryota</taxon>
        <taxon>Metamonada</taxon>
        <taxon>Anaeramoebidae</taxon>
        <taxon>Anaeramoeba</taxon>
    </lineage>
</organism>
<dbReference type="Gene3D" id="3.40.50.12390">
    <property type="match status" value="1"/>
</dbReference>
<dbReference type="GO" id="GO:0000956">
    <property type="term" value="P:nuclear-transcribed mRNA catabolic process"/>
    <property type="evidence" value="ECO:0007669"/>
    <property type="project" value="TreeGrafter"/>
</dbReference>
<feature type="domain" description="Xrn1 N-terminal" evidence="2">
    <location>
        <begin position="1"/>
        <end position="149"/>
    </location>
</feature>
<dbReference type="Pfam" id="PF03159">
    <property type="entry name" value="XRN_N"/>
    <property type="match status" value="1"/>
</dbReference>
<dbReference type="Proteomes" id="UP001146793">
    <property type="component" value="Unassembled WGS sequence"/>
</dbReference>